<evidence type="ECO:0000313" key="4">
    <source>
        <dbReference type="Proteomes" id="UP000504607"/>
    </source>
</evidence>
<dbReference type="Proteomes" id="UP000504607">
    <property type="component" value="Unplaced"/>
</dbReference>
<comment type="function">
    <text evidence="1">Transcription factor that specifically binds AT-rich DNA sequences related to the nuclear matrix attachment regions (MARs).</text>
</comment>
<reference evidence="5" key="1">
    <citation type="submission" date="2025-08" db="UniProtKB">
        <authorList>
            <consortium name="RefSeq"/>
        </authorList>
    </citation>
    <scope>IDENTIFICATION</scope>
</reference>
<organism evidence="4 5">
    <name type="scientific">Elaeis guineensis var. tenera</name>
    <name type="common">Oil palm</name>
    <dbReference type="NCBI Taxonomy" id="51953"/>
    <lineage>
        <taxon>Eukaryota</taxon>
        <taxon>Viridiplantae</taxon>
        <taxon>Streptophyta</taxon>
        <taxon>Embryophyta</taxon>
        <taxon>Tracheophyta</taxon>
        <taxon>Spermatophyta</taxon>
        <taxon>Magnoliopsida</taxon>
        <taxon>Liliopsida</taxon>
        <taxon>Arecaceae</taxon>
        <taxon>Arecoideae</taxon>
        <taxon>Cocoseae</taxon>
        <taxon>Elaeidinae</taxon>
        <taxon>Elaeis</taxon>
    </lineage>
</organism>
<accession>A0A6J0PBZ6</accession>
<dbReference type="PANTHER" id="PTHR31500:SF96">
    <property type="entry name" value="AT-HOOK MOTIF NUCLEAR-LOCALIZED PROTEIN 7"/>
    <property type="match status" value="1"/>
</dbReference>
<keyword evidence="3" id="KW-0472">Membrane</keyword>
<dbReference type="InParanoid" id="A0A6J0PBZ6"/>
<dbReference type="GO" id="GO:0005634">
    <property type="term" value="C:nucleus"/>
    <property type="evidence" value="ECO:0007669"/>
    <property type="project" value="UniProtKB-SubCell"/>
</dbReference>
<sequence length="125" mass="13297">MVQRLEKKRNARNQGRFVGGGVAGLLVAASPVQVIVGSFLPGYQMEQKSKKLKLEATSVSFPVATIQILSSHAEVAYSSSQGIGTSAMPKMTHATTSFRAETWSASTPSVPDDTRKSPDDDINAS</sequence>
<feature type="transmembrane region" description="Helical" evidence="3">
    <location>
        <begin position="20"/>
        <end position="43"/>
    </location>
</feature>
<comment type="domain">
    <text evidence="1">The PPC domain mediates interactions between AHL proteins.</text>
</comment>
<keyword evidence="1" id="KW-0804">Transcription</keyword>
<keyword evidence="1" id="KW-0805">Transcription regulation</keyword>
<keyword evidence="4" id="KW-1185">Reference proteome</keyword>
<dbReference type="GO" id="GO:0003680">
    <property type="term" value="F:minor groove of adenine-thymine-rich DNA binding"/>
    <property type="evidence" value="ECO:0007669"/>
    <property type="project" value="UniProtKB-UniRule"/>
</dbReference>
<feature type="compositionally biased region" description="Polar residues" evidence="2">
    <location>
        <begin position="93"/>
        <end position="109"/>
    </location>
</feature>
<evidence type="ECO:0000313" key="5">
    <source>
        <dbReference type="RefSeq" id="XP_019702286.1"/>
    </source>
</evidence>
<evidence type="ECO:0000256" key="3">
    <source>
        <dbReference type="SAM" id="Phobius"/>
    </source>
</evidence>
<evidence type="ECO:0000256" key="1">
    <source>
        <dbReference type="RuleBase" id="RU367031"/>
    </source>
</evidence>
<dbReference type="PANTHER" id="PTHR31500">
    <property type="entry name" value="AT-HOOK MOTIF NUCLEAR-LOCALIZED PROTEIN 9"/>
    <property type="match status" value="1"/>
</dbReference>
<name>A0A6J0PBZ6_ELAGV</name>
<comment type="subcellular location">
    <subcellularLocation>
        <location evidence="1">Nucleus</location>
    </subcellularLocation>
</comment>
<dbReference type="RefSeq" id="XP_019702286.1">
    <property type="nucleotide sequence ID" value="XM_019846727.1"/>
</dbReference>
<keyword evidence="3" id="KW-1133">Transmembrane helix</keyword>
<proteinExistence type="predicted"/>
<keyword evidence="3" id="KW-0812">Transmembrane</keyword>
<feature type="region of interest" description="Disordered" evidence="2">
    <location>
        <begin position="84"/>
        <end position="125"/>
    </location>
</feature>
<keyword evidence="1" id="KW-0238">DNA-binding</keyword>
<evidence type="ECO:0000256" key="2">
    <source>
        <dbReference type="SAM" id="MobiDB-lite"/>
    </source>
</evidence>
<dbReference type="OrthoDB" id="10480090at2759"/>
<dbReference type="AlphaFoldDB" id="A0A6J0PBZ6"/>
<protein>
    <recommendedName>
        <fullName evidence="1">AT-hook motif nuclear-localized protein</fullName>
    </recommendedName>
</protein>
<gene>
    <name evidence="5" type="primary">LOC109504997</name>
</gene>
<keyword evidence="1" id="KW-0539">Nucleus</keyword>
<dbReference type="InterPro" id="IPR039605">
    <property type="entry name" value="AHL"/>
</dbReference>